<name>A0A453RH43_AEGTS</name>
<dbReference type="EnsemblPlants" id="AET7Gv20580500.1">
    <property type="protein sequence ID" value="AET7Gv20580500.1"/>
    <property type="gene ID" value="AET7Gv20580500"/>
</dbReference>
<reference evidence="2" key="4">
    <citation type="submission" date="2019-03" db="UniProtKB">
        <authorList>
            <consortium name="EnsemblPlants"/>
        </authorList>
    </citation>
    <scope>IDENTIFICATION</scope>
</reference>
<dbReference type="Pfam" id="PF25349">
    <property type="entry name" value="PH_PHS1"/>
    <property type="match status" value="1"/>
</dbReference>
<reference evidence="3" key="2">
    <citation type="journal article" date="2017" name="Nat. Plants">
        <title>The Aegilops tauschii genome reveals multiple impacts of transposons.</title>
        <authorList>
            <person name="Zhao G."/>
            <person name="Zou C."/>
            <person name="Li K."/>
            <person name="Wang K."/>
            <person name="Li T."/>
            <person name="Gao L."/>
            <person name="Zhang X."/>
            <person name="Wang H."/>
            <person name="Yang Z."/>
            <person name="Liu X."/>
            <person name="Jiang W."/>
            <person name="Mao L."/>
            <person name="Kong X."/>
            <person name="Jiao Y."/>
            <person name="Jia J."/>
        </authorList>
    </citation>
    <scope>NUCLEOTIDE SEQUENCE [LARGE SCALE GENOMIC DNA]</scope>
    <source>
        <strain evidence="3">cv. AL8/78</strain>
    </source>
</reference>
<keyword evidence="3" id="KW-1185">Reference proteome</keyword>
<dbReference type="Gramene" id="AET7Gv20580500.1">
    <property type="protein sequence ID" value="AET7Gv20580500.1"/>
    <property type="gene ID" value="AET7Gv20580500"/>
</dbReference>
<evidence type="ECO:0000259" key="1">
    <source>
        <dbReference type="Pfam" id="PF25349"/>
    </source>
</evidence>
<sequence length="129" mass="13767">MVAVGAGDDGWARLTSRSDAAEGQGRRQEWEVEFARYFASPLRDTSTPPPPPPPGVRYVTSATDCRPGAWLPAATPAALRVSRSSHPSAAPVLTVSVVGVVFVRTVSLPFPSPLLICVAAWCYVFGERD</sequence>
<feature type="domain" description="Poor homologous synapsis 1 PH" evidence="1">
    <location>
        <begin position="28"/>
        <end position="102"/>
    </location>
</feature>
<evidence type="ECO:0000313" key="2">
    <source>
        <dbReference type="EnsemblPlants" id="AET7Gv20580500.1"/>
    </source>
</evidence>
<reference evidence="2" key="3">
    <citation type="journal article" date="2017" name="Nature">
        <title>Genome sequence of the progenitor of the wheat D genome Aegilops tauschii.</title>
        <authorList>
            <person name="Luo M.C."/>
            <person name="Gu Y.Q."/>
            <person name="Puiu D."/>
            <person name="Wang H."/>
            <person name="Twardziok S.O."/>
            <person name="Deal K.R."/>
            <person name="Huo N."/>
            <person name="Zhu T."/>
            <person name="Wang L."/>
            <person name="Wang Y."/>
            <person name="McGuire P.E."/>
            <person name="Liu S."/>
            <person name="Long H."/>
            <person name="Ramasamy R.K."/>
            <person name="Rodriguez J.C."/>
            <person name="Van S.L."/>
            <person name="Yuan L."/>
            <person name="Wang Z."/>
            <person name="Xia Z."/>
            <person name="Xiao L."/>
            <person name="Anderson O.D."/>
            <person name="Ouyang S."/>
            <person name="Liang Y."/>
            <person name="Zimin A.V."/>
            <person name="Pertea G."/>
            <person name="Qi P."/>
            <person name="Bennetzen J.L."/>
            <person name="Dai X."/>
            <person name="Dawson M.W."/>
            <person name="Muller H.G."/>
            <person name="Kugler K."/>
            <person name="Rivarola-Duarte L."/>
            <person name="Spannagl M."/>
            <person name="Mayer K.F.X."/>
            <person name="Lu F.H."/>
            <person name="Bevan M.W."/>
            <person name="Leroy P."/>
            <person name="Li P."/>
            <person name="You F.M."/>
            <person name="Sun Q."/>
            <person name="Liu Z."/>
            <person name="Lyons E."/>
            <person name="Wicker T."/>
            <person name="Salzberg S.L."/>
            <person name="Devos K.M."/>
            <person name="Dvorak J."/>
        </authorList>
    </citation>
    <scope>NUCLEOTIDE SEQUENCE [LARGE SCALE GENOMIC DNA]</scope>
    <source>
        <strain evidence="2">cv. AL8/78</strain>
    </source>
</reference>
<proteinExistence type="predicted"/>
<evidence type="ECO:0000313" key="3">
    <source>
        <dbReference type="Proteomes" id="UP000015105"/>
    </source>
</evidence>
<protein>
    <recommendedName>
        <fullName evidence="1">Poor homologous synapsis 1 PH domain-containing protein</fullName>
    </recommendedName>
</protein>
<accession>A0A453RH43</accession>
<organism evidence="2 3">
    <name type="scientific">Aegilops tauschii subsp. strangulata</name>
    <name type="common">Goatgrass</name>
    <dbReference type="NCBI Taxonomy" id="200361"/>
    <lineage>
        <taxon>Eukaryota</taxon>
        <taxon>Viridiplantae</taxon>
        <taxon>Streptophyta</taxon>
        <taxon>Embryophyta</taxon>
        <taxon>Tracheophyta</taxon>
        <taxon>Spermatophyta</taxon>
        <taxon>Magnoliopsida</taxon>
        <taxon>Liliopsida</taxon>
        <taxon>Poales</taxon>
        <taxon>Poaceae</taxon>
        <taxon>BOP clade</taxon>
        <taxon>Pooideae</taxon>
        <taxon>Triticodae</taxon>
        <taxon>Triticeae</taxon>
        <taxon>Triticinae</taxon>
        <taxon>Aegilops</taxon>
    </lineage>
</organism>
<dbReference type="InterPro" id="IPR057619">
    <property type="entry name" value="PH_PHS1"/>
</dbReference>
<reference evidence="2" key="5">
    <citation type="journal article" date="2021" name="G3 (Bethesda)">
        <title>Aegilops tauschii genome assembly Aet v5.0 features greater sequence contiguity and improved annotation.</title>
        <authorList>
            <person name="Wang L."/>
            <person name="Zhu T."/>
            <person name="Rodriguez J.C."/>
            <person name="Deal K.R."/>
            <person name="Dubcovsky J."/>
            <person name="McGuire P.E."/>
            <person name="Lux T."/>
            <person name="Spannagl M."/>
            <person name="Mayer K.F.X."/>
            <person name="Baldrich P."/>
            <person name="Meyers B.C."/>
            <person name="Huo N."/>
            <person name="Gu Y.Q."/>
            <person name="Zhou H."/>
            <person name="Devos K.M."/>
            <person name="Bennetzen J.L."/>
            <person name="Unver T."/>
            <person name="Budak H."/>
            <person name="Gulick P.J."/>
            <person name="Galiba G."/>
            <person name="Kalapos B."/>
            <person name="Nelson D.R."/>
            <person name="Li P."/>
            <person name="You F.M."/>
            <person name="Luo M.C."/>
            <person name="Dvorak J."/>
        </authorList>
    </citation>
    <scope>NUCLEOTIDE SEQUENCE [LARGE SCALE GENOMIC DNA]</scope>
    <source>
        <strain evidence="2">cv. AL8/78</strain>
    </source>
</reference>
<dbReference type="Proteomes" id="UP000015105">
    <property type="component" value="Chromosome 7D"/>
</dbReference>
<reference evidence="3" key="1">
    <citation type="journal article" date="2014" name="Science">
        <title>Ancient hybridizations among the ancestral genomes of bread wheat.</title>
        <authorList>
            <consortium name="International Wheat Genome Sequencing Consortium,"/>
            <person name="Marcussen T."/>
            <person name="Sandve S.R."/>
            <person name="Heier L."/>
            <person name="Spannagl M."/>
            <person name="Pfeifer M."/>
            <person name="Jakobsen K.S."/>
            <person name="Wulff B.B."/>
            <person name="Steuernagel B."/>
            <person name="Mayer K.F."/>
            <person name="Olsen O.A."/>
        </authorList>
    </citation>
    <scope>NUCLEOTIDE SEQUENCE [LARGE SCALE GENOMIC DNA]</scope>
    <source>
        <strain evidence="3">cv. AL8/78</strain>
    </source>
</reference>
<dbReference type="AlphaFoldDB" id="A0A453RH43"/>